<accession>A0ABW2EYG9</accession>
<keyword evidence="2" id="KW-1185">Reference proteome</keyword>
<name>A0ABW2EYG9_9GAMM</name>
<dbReference type="Proteomes" id="UP001596411">
    <property type="component" value="Unassembled WGS sequence"/>
</dbReference>
<sequence length="167" mass="19396">MSKPKQYVSRAGTLQEALATVAKLAGVVTEAIGRWGEVEIIVRKREKRRSWEQNKLQRLWCKEAATQGDMDAEEYRGYCKYHFGLRILCRDSETYRQACKQVLGGLTYEQRLLLMQEPHDYPVTRGMTTVQKREYLDLCWQHFTGLGFRLTDPNLKGMDPAQYKEAA</sequence>
<proteinExistence type="predicted"/>
<comment type="caution">
    <text evidence="1">The sequence shown here is derived from an EMBL/GenBank/DDBJ whole genome shotgun (WGS) entry which is preliminary data.</text>
</comment>
<evidence type="ECO:0000313" key="2">
    <source>
        <dbReference type="Proteomes" id="UP001596411"/>
    </source>
</evidence>
<evidence type="ECO:0000313" key="1">
    <source>
        <dbReference type="EMBL" id="MFC7091010.1"/>
    </source>
</evidence>
<organism evidence="1 2">
    <name type="scientific">Halomonas salifodinae</name>
    <dbReference type="NCBI Taxonomy" id="438745"/>
    <lineage>
        <taxon>Bacteria</taxon>
        <taxon>Pseudomonadati</taxon>
        <taxon>Pseudomonadota</taxon>
        <taxon>Gammaproteobacteria</taxon>
        <taxon>Oceanospirillales</taxon>
        <taxon>Halomonadaceae</taxon>
        <taxon>Halomonas</taxon>
    </lineage>
</organism>
<dbReference type="Gene3D" id="1.10.3790.10">
    <property type="entry name" value="NinB"/>
    <property type="match status" value="1"/>
</dbReference>
<evidence type="ECO:0008006" key="3">
    <source>
        <dbReference type="Google" id="ProtNLM"/>
    </source>
</evidence>
<dbReference type="InterPro" id="IPR036619">
    <property type="entry name" value="NinB_sf"/>
</dbReference>
<dbReference type="RefSeq" id="WP_346061912.1">
    <property type="nucleotide sequence ID" value="NZ_BAAADR010000005.1"/>
</dbReference>
<dbReference type="EMBL" id="JBHSZP010000031">
    <property type="protein sequence ID" value="MFC7091010.1"/>
    <property type="molecule type" value="Genomic_DNA"/>
</dbReference>
<protein>
    <recommendedName>
        <fullName evidence="3">Phage protein</fullName>
    </recommendedName>
</protein>
<gene>
    <name evidence="1" type="ORF">ACFQH5_15775</name>
</gene>
<reference evidence="2" key="1">
    <citation type="journal article" date="2019" name="Int. J. Syst. Evol. Microbiol.">
        <title>The Global Catalogue of Microorganisms (GCM) 10K type strain sequencing project: providing services to taxonomists for standard genome sequencing and annotation.</title>
        <authorList>
            <consortium name="The Broad Institute Genomics Platform"/>
            <consortium name="The Broad Institute Genome Sequencing Center for Infectious Disease"/>
            <person name="Wu L."/>
            <person name="Ma J."/>
        </authorList>
    </citation>
    <scope>NUCLEOTIDE SEQUENCE [LARGE SCALE GENOMIC DNA]</scope>
    <source>
        <strain evidence="2">CGMCC 1.13666</strain>
    </source>
</reference>